<organism evidence="16 17">
    <name type="scientific">Ulvibacterium marinum</name>
    <dbReference type="NCBI Taxonomy" id="2419782"/>
    <lineage>
        <taxon>Bacteria</taxon>
        <taxon>Pseudomonadati</taxon>
        <taxon>Bacteroidota</taxon>
        <taxon>Flavobacteriia</taxon>
        <taxon>Flavobacteriales</taxon>
        <taxon>Flavobacteriaceae</taxon>
        <taxon>Ulvibacterium</taxon>
    </lineage>
</organism>
<dbReference type="GO" id="GO:0043565">
    <property type="term" value="F:sequence-specific DNA binding"/>
    <property type="evidence" value="ECO:0007669"/>
    <property type="project" value="InterPro"/>
</dbReference>
<dbReference type="RefSeq" id="WP_120712115.1">
    <property type="nucleotide sequence ID" value="NZ_RBCJ01000003.1"/>
</dbReference>
<dbReference type="InterPro" id="IPR003594">
    <property type="entry name" value="HATPase_dom"/>
</dbReference>
<keyword evidence="12" id="KW-0812">Transmembrane</keyword>
<feature type="domain" description="Histidine kinase" evidence="14">
    <location>
        <begin position="485"/>
        <end position="697"/>
    </location>
</feature>
<protein>
    <recommendedName>
        <fullName evidence="2">histidine kinase</fullName>
        <ecNumber evidence="2">2.7.13.3</ecNumber>
    </recommendedName>
</protein>
<dbReference type="EMBL" id="RBCJ01000003">
    <property type="protein sequence ID" value="RKN79304.1"/>
    <property type="molecule type" value="Genomic_DNA"/>
</dbReference>
<dbReference type="PROSITE" id="PS50005">
    <property type="entry name" value="TPR"/>
    <property type="match status" value="1"/>
</dbReference>
<dbReference type="SUPFAM" id="SSF52172">
    <property type="entry name" value="CheY-like"/>
    <property type="match status" value="1"/>
</dbReference>
<evidence type="ECO:0000256" key="2">
    <source>
        <dbReference type="ARBA" id="ARBA00012438"/>
    </source>
</evidence>
<evidence type="ECO:0000313" key="17">
    <source>
        <dbReference type="Proteomes" id="UP000276603"/>
    </source>
</evidence>
<keyword evidence="5 10" id="KW-0802">TPR repeat</keyword>
<keyword evidence="12" id="KW-0472">Membrane</keyword>
<gene>
    <name evidence="16" type="ORF">D7Z94_13345</name>
</gene>
<dbReference type="FunFam" id="1.10.287.130:FF:000045">
    <property type="entry name" value="Two-component system sensor histidine kinase/response regulator"/>
    <property type="match status" value="1"/>
</dbReference>
<dbReference type="InterPro" id="IPR005467">
    <property type="entry name" value="His_kinase_dom"/>
</dbReference>
<dbReference type="Gene3D" id="3.30.565.10">
    <property type="entry name" value="Histidine kinase-like ATPase, C-terminal domain"/>
    <property type="match status" value="1"/>
</dbReference>
<evidence type="ECO:0000256" key="7">
    <source>
        <dbReference type="ARBA" id="ARBA00023125"/>
    </source>
</evidence>
<dbReference type="CDD" id="cd17574">
    <property type="entry name" value="REC_OmpR"/>
    <property type="match status" value="1"/>
</dbReference>
<feature type="repeat" description="TPR" evidence="10">
    <location>
        <begin position="321"/>
        <end position="354"/>
    </location>
</feature>
<dbReference type="Gene3D" id="3.40.50.2300">
    <property type="match status" value="1"/>
</dbReference>
<evidence type="ECO:0000256" key="5">
    <source>
        <dbReference type="ARBA" id="ARBA00022803"/>
    </source>
</evidence>
<evidence type="ECO:0000313" key="16">
    <source>
        <dbReference type="EMBL" id="RKN79304.1"/>
    </source>
</evidence>
<dbReference type="SUPFAM" id="SSF48452">
    <property type="entry name" value="TPR-like"/>
    <property type="match status" value="2"/>
</dbReference>
<feature type="domain" description="HTH araC/xylS-type" evidence="13">
    <location>
        <begin position="887"/>
        <end position="986"/>
    </location>
</feature>
<evidence type="ECO:0000256" key="11">
    <source>
        <dbReference type="SAM" id="Coils"/>
    </source>
</evidence>
<dbReference type="SMART" id="SM00028">
    <property type="entry name" value="TPR"/>
    <property type="match status" value="6"/>
</dbReference>
<dbReference type="InterPro" id="IPR001789">
    <property type="entry name" value="Sig_transdc_resp-reg_receiver"/>
</dbReference>
<dbReference type="CDD" id="cd00082">
    <property type="entry name" value="HisKA"/>
    <property type="match status" value="1"/>
</dbReference>
<dbReference type="PROSITE" id="PS50109">
    <property type="entry name" value="HIS_KIN"/>
    <property type="match status" value="1"/>
</dbReference>
<dbReference type="SUPFAM" id="SSF46689">
    <property type="entry name" value="Homeodomain-like"/>
    <property type="match status" value="1"/>
</dbReference>
<feature type="transmembrane region" description="Helical" evidence="12">
    <location>
        <begin position="443"/>
        <end position="462"/>
    </location>
</feature>
<dbReference type="InterPro" id="IPR003661">
    <property type="entry name" value="HisK_dim/P_dom"/>
</dbReference>
<dbReference type="GO" id="GO:0003700">
    <property type="term" value="F:DNA-binding transcription factor activity"/>
    <property type="evidence" value="ECO:0007669"/>
    <property type="project" value="InterPro"/>
</dbReference>
<evidence type="ECO:0000256" key="10">
    <source>
        <dbReference type="PROSITE-ProRule" id="PRU00339"/>
    </source>
</evidence>
<dbReference type="SMART" id="SM00387">
    <property type="entry name" value="HATPase_c"/>
    <property type="match status" value="1"/>
</dbReference>
<evidence type="ECO:0000256" key="6">
    <source>
        <dbReference type="ARBA" id="ARBA00023015"/>
    </source>
</evidence>
<dbReference type="InterPro" id="IPR036097">
    <property type="entry name" value="HisK_dim/P_sf"/>
</dbReference>
<keyword evidence="7" id="KW-0238">DNA-binding</keyword>
<dbReference type="Gene3D" id="1.10.287.130">
    <property type="match status" value="1"/>
</dbReference>
<keyword evidence="17" id="KW-1185">Reference proteome</keyword>
<feature type="coiled-coil region" evidence="11">
    <location>
        <begin position="400"/>
        <end position="436"/>
    </location>
</feature>
<dbReference type="GO" id="GO:0000155">
    <property type="term" value="F:phosphorelay sensor kinase activity"/>
    <property type="evidence" value="ECO:0007669"/>
    <property type="project" value="InterPro"/>
</dbReference>
<keyword evidence="12" id="KW-1133">Transmembrane helix</keyword>
<keyword evidence="3 9" id="KW-0597">Phosphoprotein</keyword>
<evidence type="ECO:0000259" key="14">
    <source>
        <dbReference type="PROSITE" id="PS50109"/>
    </source>
</evidence>
<sequence length="987" mass="112499">MKNTVSILFLFFGFLITWSQNESEIDSLKRLLKSTSNAEESVKLSAKLFEAYLYVSPDSADGFRKNIKTISAKNNYAHGRYLYHSLSGRYHFAKSDIDSAFFHIESASKIAELLQDKAYLADCYKKIGVIYNIRRKDSLSKKYAQLALENAKQTDDWRTLSSIYNLLGNQNFQRAEYPEALTYYLKLDSIYTSRDELDKSLAASYANIGTIYTELKNPEAVDYIKKSIEVYQALGLEEGVHYGEVALGTHYDLLGEDKKAIEHLLKAKDYYEAYGDLRILARIYRRLGGTYLELNELENAEFYLLKVSSIPENSIRTVAVARYQMNLGDLYWHKNQYKKAISHFNKALEFFEEIGDGQAVGIDLLSVYRGLYDAYKDSKDYGNALMVLEKQIVLKDSIQKSQNLALVEELNKRYQNEKQEQEIALLTSQSQLAEQKTKNQRNVFIAGMSVMGLAFITLFLLFRNKQKTNRRLRQLEAAKSRFFANISHEFRTPLTLISGPVAHQLSKKDLSADDKTDLGLIQRNADRLLKFVDQILDLSKIEAGRRKLRVSKGNMELFLKHLAEPFQYQATQKGMVLNGQIDIPEQVWFDRDVVEKVVTNLLSNALKYSPDEGHIYFKAIRQGQQIIITTINENKDLIEKELPLLFDRFYQNDTLHQGFGIGLSLVQELTHLSHGTIHAYKPDDETLAFVVTLPLSKNAFSKADLALEDEIPPNIGEHGEEVVSEGDYEEEALGESSLPVLLVVDDNAEIRLFIKSLFKSEYQIQEAENGEEGMNIAFRIVPDLIISDVMMPVKDGIHMSTALKNDERTSHIPIVLLTAKSGEEHELTGLKTGADAYMIKPFKEEKLRVVIDKLIATRTVIQEKFSKQPFLKPKNIELTSLDTRLLDRIRQILDVELTNPEFNAGSFSEQIGLSRMHLHRKLKALTGLSTSEFLRVQRLKLAAKLLQDGHDNISEVGYAAGFNLPTYFSTAFKQYFGCSPSEYVENE</sequence>
<comment type="caution">
    <text evidence="16">The sequence shown here is derived from an EMBL/GenBank/DDBJ whole genome shotgun (WGS) entry which is preliminary data.</text>
</comment>
<feature type="modified residue" description="4-aspartylphosphate" evidence="9">
    <location>
        <position position="788"/>
    </location>
</feature>
<dbReference type="PROSITE" id="PS01124">
    <property type="entry name" value="HTH_ARAC_FAMILY_2"/>
    <property type="match status" value="1"/>
</dbReference>
<name>A0A3B0C5C7_9FLAO</name>
<dbReference type="Pfam" id="PF00072">
    <property type="entry name" value="Response_reg"/>
    <property type="match status" value="1"/>
</dbReference>
<dbReference type="PANTHER" id="PTHR43547">
    <property type="entry name" value="TWO-COMPONENT HISTIDINE KINASE"/>
    <property type="match status" value="1"/>
</dbReference>
<dbReference type="SMART" id="SM00388">
    <property type="entry name" value="HisKA"/>
    <property type="match status" value="1"/>
</dbReference>
<dbReference type="InterPro" id="IPR019734">
    <property type="entry name" value="TPR_rpt"/>
</dbReference>
<keyword evidence="6" id="KW-0805">Transcription regulation</keyword>
<feature type="domain" description="Response regulatory" evidence="15">
    <location>
        <begin position="740"/>
        <end position="855"/>
    </location>
</feature>
<comment type="catalytic activity">
    <reaction evidence="1">
        <text>ATP + protein L-histidine = ADP + protein N-phospho-L-histidine.</text>
        <dbReference type="EC" id="2.7.13.3"/>
    </reaction>
</comment>
<dbReference type="AlphaFoldDB" id="A0A3B0C5C7"/>
<keyword evidence="11" id="KW-0175">Coiled coil</keyword>
<dbReference type="InterPro" id="IPR018060">
    <property type="entry name" value="HTH_AraC"/>
</dbReference>
<dbReference type="InterPro" id="IPR011006">
    <property type="entry name" value="CheY-like_superfamily"/>
</dbReference>
<dbReference type="SUPFAM" id="SSF47384">
    <property type="entry name" value="Homodimeric domain of signal transducing histidine kinase"/>
    <property type="match status" value="1"/>
</dbReference>
<dbReference type="Pfam" id="PF13181">
    <property type="entry name" value="TPR_8"/>
    <property type="match status" value="1"/>
</dbReference>
<evidence type="ECO:0000256" key="12">
    <source>
        <dbReference type="SAM" id="Phobius"/>
    </source>
</evidence>
<dbReference type="PROSITE" id="PS50110">
    <property type="entry name" value="RESPONSE_REGULATORY"/>
    <property type="match status" value="1"/>
</dbReference>
<dbReference type="SMART" id="SM00342">
    <property type="entry name" value="HTH_ARAC"/>
    <property type="match status" value="1"/>
</dbReference>
<evidence type="ECO:0000256" key="1">
    <source>
        <dbReference type="ARBA" id="ARBA00000085"/>
    </source>
</evidence>
<dbReference type="Gene3D" id="1.10.10.60">
    <property type="entry name" value="Homeodomain-like"/>
    <property type="match status" value="1"/>
</dbReference>
<dbReference type="PROSITE" id="PS00041">
    <property type="entry name" value="HTH_ARAC_FAMILY_1"/>
    <property type="match status" value="1"/>
</dbReference>
<evidence type="ECO:0000259" key="15">
    <source>
        <dbReference type="PROSITE" id="PS50110"/>
    </source>
</evidence>
<dbReference type="Pfam" id="PF12833">
    <property type="entry name" value="HTH_18"/>
    <property type="match status" value="1"/>
</dbReference>
<dbReference type="EC" id="2.7.13.3" evidence="2"/>
<dbReference type="SUPFAM" id="SSF55874">
    <property type="entry name" value="ATPase domain of HSP90 chaperone/DNA topoisomerase II/histidine kinase"/>
    <property type="match status" value="1"/>
</dbReference>
<dbReference type="Pfam" id="PF00512">
    <property type="entry name" value="HisKA"/>
    <property type="match status" value="1"/>
</dbReference>
<reference evidence="16 17" key="1">
    <citation type="submission" date="2018-10" db="EMBL/GenBank/DDBJ databases">
        <title>Ulvibacterium marinum gen. nov., sp. nov., a novel marine bacterium of the family Flavobacteriaceae, isolated from a culture of the green alga Ulva prolifera.</title>
        <authorList>
            <person name="Zhang Z."/>
        </authorList>
    </citation>
    <scope>NUCLEOTIDE SEQUENCE [LARGE SCALE GENOMIC DNA]</scope>
    <source>
        <strain evidence="16 17">CCMM003</strain>
    </source>
</reference>
<dbReference type="PANTHER" id="PTHR43547:SF2">
    <property type="entry name" value="HYBRID SIGNAL TRANSDUCTION HISTIDINE KINASE C"/>
    <property type="match status" value="1"/>
</dbReference>
<dbReference type="InterPro" id="IPR013105">
    <property type="entry name" value="TPR_2"/>
</dbReference>
<evidence type="ECO:0000259" key="13">
    <source>
        <dbReference type="PROSITE" id="PS01124"/>
    </source>
</evidence>
<dbReference type="Pfam" id="PF07719">
    <property type="entry name" value="TPR_2"/>
    <property type="match status" value="1"/>
</dbReference>
<dbReference type="OrthoDB" id="358279at2"/>
<keyword evidence="4" id="KW-0677">Repeat</keyword>
<evidence type="ECO:0000256" key="4">
    <source>
        <dbReference type="ARBA" id="ARBA00022737"/>
    </source>
</evidence>
<keyword evidence="8" id="KW-0804">Transcription</keyword>
<dbReference type="SMART" id="SM00448">
    <property type="entry name" value="REC"/>
    <property type="match status" value="1"/>
</dbReference>
<dbReference type="InterPro" id="IPR018062">
    <property type="entry name" value="HTH_AraC-typ_CS"/>
</dbReference>
<evidence type="ECO:0000256" key="9">
    <source>
        <dbReference type="PROSITE-ProRule" id="PRU00169"/>
    </source>
</evidence>
<proteinExistence type="predicted"/>
<dbReference type="InterPro" id="IPR036890">
    <property type="entry name" value="HATPase_C_sf"/>
</dbReference>
<evidence type="ECO:0000256" key="3">
    <source>
        <dbReference type="ARBA" id="ARBA00022553"/>
    </source>
</evidence>
<dbReference type="InterPro" id="IPR011990">
    <property type="entry name" value="TPR-like_helical_dom_sf"/>
</dbReference>
<dbReference type="Gene3D" id="1.25.40.10">
    <property type="entry name" value="Tetratricopeptide repeat domain"/>
    <property type="match status" value="2"/>
</dbReference>
<dbReference type="Proteomes" id="UP000276603">
    <property type="component" value="Unassembled WGS sequence"/>
</dbReference>
<evidence type="ECO:0000256" key="8">
    <source>
        <dbReference type="ARBA" id="ARBA00023163"/>
    </source>
</evidence>
<accession>A0A3B0C5C7</accession>
<dbReference type="InterPro" id="IPR009057">
    <property type="entry name" value="Homeodomain-like_sf"/>
</dbReference>
<dbReference type="Pfam" id="PF02518">
    <property type="entry name" value="HATPase_c"/>
    <property type="match status" value="1"/>
</dbReference>
<dbReference type="CDD" id="cd00075">
    <property type="entry name" value="HATPase"/>
    <property type="match status" value="1"/>
</dbReference>